<protein>
    <submittedName>
        <fullName evidence="15">Uncharacterized protein</fullName>
    </submittedName>
</protein>
<feature type="region of interest" description="Disordered" evidence="11">
    <location>
        <begin position="1473"/>
        <end position="1578"/>
    </location>
</feature>
<keyword evidence="7" id="KW-0156">Chromatin regulator</keyword>
<feature type="region of interest" description="Disordered" evidence="11">
    <location>
        <begin position="917"/>
        <end position="959"/>
    </location>
</feature>
<accession>A0A9P1MZ82</accession>
<dbReference type="InterPro" id="IPR014001">
    <property type="entry name" value="Helicase_ATP-bd"/>
</dbReference>
<dbReference type="PANTHER" id="PTHR45685">
    <property type="entry name" value="HELICASE SRCAP-RELATED"/>
    <property type="match status" value="1"/>
</dbReference>
<evidence type="ECO:0000313" key="16">
    <source>
        <dbReference type="Proteomes" id="UP001152747"/>
    </source>
</evidence>
<proteinExistence type="inferred from homology"/>
<dbReference type="PROSITE" id="PS51204">
    <property type="entry name" value="HSA"/>
    <property type="match status" value="1"/>
</dbReference>
<evidence type="ECO:0000259" key="14">
    <source>
        <dbReference type="PROSITE" id="PS51204"/>
    </source>
</evidence>
<feature type="compositionally biased region" description="Basic and acidic residues" evidence="11">
    <location>
        <begin position="457"/>
        <end position="467"/>
    </location>
</feature>
<dbReference type="Pfam" id="PF07529">
    <property type="entry name" value="HSA"/>
    <property type="match status" value="1"/>
</dbReference>
<dbReference type="FunFam" id="1.20.120.850:FF:000024">
    <property type="entry name" value="Helicase ssl-1"/>
    <property type="match status" value="1"/>
</dbReference>
<feature type="compositionally biased region" description="Acidic residues" evidence="11">
    <location>
        <begin position="429"/>
        <end position="448"/>
    </location>
</feature>
<dbReference type="Pfam" id="PF00271">
    <property type="entry name" value="Helicase_C"/>
    <property type="match status" value="1"/>
</dbReference>
<feature type="domain" description="Helicase ATP-binding" evidence="12">
    <location>
        <begin position="548"/>
        <end position="713"/>
    </location>
</feature>
<feature type="compositionally biased region" description="Acidic residues" evidence="11">
    <location>
        <begin position="346"/>
        <end position="359"/>
    </location>
</feature>
<evidence type="ECO:0000259" key="12">
    <source>
        <dbReference type="PROSITE" id="PS51192"/>
    </source>
</evidence>
<dbReference type="InterPro" id="IPR001650">
    <property type="entry name" value="Helicase_C-like"/>
</dbReference>
<dbReference type="Gene3D" id="3.40.50.300">
    <property type="entry name" value="P-loop containing nucleotide triphosphate hydrolases"/>
    <property type="match status" value="1"/>
</dbReference>
<dbReference type="GO" id="GO:0004386">
    <property type="term" value="F:helicase activity"/>
    <property type="evidence" value="ECO:0007669"/>
    <property type="project" value="UniProtKB-KW"/>
</dbReference>
<feature type="compositionally biased region" description="Gly residues" evidence="11">
    <location>
        <begin position="1710"/>
        <end position="1719"/>
    </location>
</feature>
<dbReference type="GO" id="GO:0006338">
    <property type="term" value="P:chromatin remodeling"/>
    <property type="evidence" value="ECO:0007669"/>
    <property type="project" value="TreeGrafter"/>
</dbReference>
<dbReference type="InterPro" id="IPR027417">
    <property type="entry name" value="P-loop_NTPase"/>
</dbReference>
<evidence type="ECO:0000256" key="8">
    <source>
        <dbReference type="ARBA" id="ARBA00023125"/>
    </source>
</evidence>
<dbReference type="Proteomes" id="UP001152747">
    <property type="component" value="Unassembled WGS sequence"/>
</dbReference>
<evidence type="ECO:0000256" key="5">
    <source>
        <dbReference type="ARBA" id="ARBA00022806"/>
    </source>
</evidence>
<dbReference type="SMART" id="SM00573">
    <property type="entry name" value="HSA"/>
    <property type="match status" value="1"/>
</dbReference>
<dbReference type="PANTHER" id="PTHR45685:SF1">
    <property type="entry name" value="HELICASE SRCAP"/>
    <property type="match status" value="1"/>
</dbReference>
<evidence type="ECO:0000256" key="4">
    <source>
        <dbReference type="ARBA" id="ARBA00022801"/>
    </source>
</evidence>
<feature type="compositionally biased region" description="Low complexity" evidence="11">
    <location>
        <begin position="1558"/>
        <end position="1576"/>
    </location>
</feature>
<dbReference type="Pfam" id="PF00176">
    <property type="entry name" value="SNF2-rel_dom"/>
    <property type="match status" value="1"/>
</dbReference>
<keyword evidence="9" id="KW-0539">Nucleus</keyword>
<keyword evidence="4" id="KW-0378">Hydrolase</keyword>
<dbReference type="InterPro" id="IPR038718">
    <property type="entry name" value="SNF2-like_sf"/>
</dbReference>
<comment type="similarity">
    <text evidence="2">Belongs to the SNF2/RAD54 helicase family. SWR1 subfamily.</text>
</comment>
<keyword evidence="5" id="KW-0347">Helicase</keyword>
<feature type="domain" description="Helicase C-terminal" evidence="13">
    <location>
        <begin position="1170"/>
        <end position="1315"/>
    </location>
</feature>
<feature type="compositionally biased region" description="Polar residues" evidence="11">
    <location>
        <begin position="332"/>
        <end position="341"/>
    </location>
</feature>
<dbReference type="OrthoDB" id="448448at2759"/>
<dbReference type="GO" id="GO:0000812">
    <property type="term" value="C:Swr1 complex"/>
    <property type="evidence" value="ECO:0007669"/>
    <property type="project" value="TreeGrafter"/>
</dbReference>
<evidence type="ECO:0000256" key="7">
    <source>
        <dbReference type="ARBA" id="ARBA00022853"/>
    </source>
</evidence>
<organism evidence="15 16">
    <name type="scientific">Caenorhabditis angaria</name>
    <dbReference type="NCBI Taxonomy" id="860376"/>
    <lineage>
        <taxon>Eukaryota</taxon>
        <taxon>Metazoa</taxon>
        <taxon>Ecdysozoa</taxon>
        <taxon>Nematoda</taxon>
        <taxon>Chromadorea</taxon>
        <taxon>Rhabditida</taxon>
        <taxon>Rhabditina</taxon>
        <taxon>Rhabditomorpha</taxon>
        <taxon>Rhabditoidea</taxon>
        <taxon>Rhabditidae</taxon>
        <taxon>Peloderinae</taxon>
        <taxon>Caenorhabditis</taxon>
    </lineage>
</organism>
<dbReference type="GO" id="GO:0042393">
    <property type="term" value="F:histone binding"/>
    <property type="evidence" value="ECO:0007669"/>
    <property type="project" value="TreeGrafter"/>
</dbReference>
<evidence type="ECO:0000256" key="9">
    <source>
        <dbReference type="ARBA" id="ARBA00023242"/>
    </source>
</evidence>
<feature type="region of interest" description="Disordered" evidence="11">
    <location>
        <begin position="1"/>
        <end position="44"/>
    </location>
</feature>
<feature type="compositionally biased region" description="Basic and acidic residues" evidence="11">
    <location>
        <begin position="1536"/>
        <end position="1551"/>
    </location>
</feature>
<evidence type="ECO:0000256" key="3">
    <source>
        <dbReference type="ARBA" id="ARBA00022741"/>
    </source>
</evidence>
<keyword evidence="10" id="KW-0175">Coiled coil</keyword>
<evidence type="ECO:0000259" key="13">
    <source>
        <dbReference type="PROSITE" id="PS51194"/>
    </source>
</evidence>
<feature type="region of interest" description="Disordered" evidence="11">
    <location>
        <begin position="1675"/>
        <end position="1726"/>
    </location>
</feature>
<dbReference type="Gene3D" id="3.40.50.10810">
    <property type="entry name" value="Tandem AAA-ATPase domain"/>
    <property type="match status" value="1"/>
</dbReference>
<dbReference type="GO" id="GO:0016887">
    <property type="term" value="F:ATP hydrolysis activity"/>
    <property type="evidence" value="ECO:0007669"/>
    <property type="project" value="TreeGrafter"/>
</dbReference>
<dbReference type="PROSITE" id="PS51192">
    <property type="entry name" value="HELICASE_ATP_BIND_1"/>
    <property type="match status" value="1"/>
</dbReference>
<dbReference type="GO" id="GO:0003677">
    <property type="term" value="F:DNA binding"/>
    <property type="evidence" value="ECO:0007669"/>
    <property type="project" value="UniProtKB-KW"/>
</dbReference>
<dbReference type="FunFam" id="3.40.50.10810:FF:000005">
    <property type="entry name" value="Photoperiod-independent early flowering 1"/>
    <property type="match status" value="1"/>
</dbReference>
<comment type="caution">
    <text evidence="15">The sequence shown here is derived from an EMBL/GenBank/DDBJ whole genome shotgun (WGS) entry which is preliminary data.</text>
</comment>
<dbReference type="InterPro" id="IPR000330">
    <property type="entry name" value="SNF2_N"/>
</dbReference>
<feature type="compositionally biased region" description="Low complexity" evidence="11">
    <location>
        <begin position="1675"/>
        <end position="1688"/>
    </location>
</feature>
<feature type="coiled-coil region" evidence="10">
    <location>
        <begin position="1408"/>
        <end position="1435"/>
    </location>
</feature>
<sequence>MPAAVTPVAAGRAISTRARKSSRVDEPSTSTAGEDESETGTEVEISKRDELRALLIGRLFAIMREQRDKTEATIHPREVSVEEVVTENDLKLAPINDHILQMEQTSCGMTLEDMLKDAKYATYSATSMNINEVEKDIRKVGSNRTLEPIEVKIEDSDLLTTASSSVLPSASQETNVERAAKREAHVLSRIAELRRSGLWSNSRLPKCVEPERNKTHWDYVLEEVKWMAVDFHKETKTKMIVAKKLAQQIARIHREKEIEVEKAVERELREKKKLCANVAKMVRDFWQGVDKVVDIRAKEILEARVRKARNDHLMFVIGQVNEMSNIVQEGLVSSKSPSISSRADDDKEFDAGDESESDDERTIANAEKSLKTEEVKDEVDALNTEANAGMDDFLASLPPEYLAAYGLTKDDLDDIRKENNMTAKVEEINEEEEDMEVTGDGEKEDGEMEAGTSAEDETGKKDNEKSQDVSAEDGNGDGRGVLENVDYLKLKSVNSDERQEELAHIAEEALKFQPKGYTLETTQVKTPVPFLIKGQLREYQMVGLDWMVTLYEKNLNGILADEMGLGKTIQTISLLAHLACSESIWGPHLIVVPTSVILNWEMEFKKWCPALKILTYFGSAKDRAEKRKGWTKPNAFHVCITSYKTVTQDIRSFKQRAWQYLILDEAQNIKNWKSQRWQALLNVRARRRLLLTGTPLQNSLMELWSLMHFLMPTIFSSHDDFKDWFSTPMTGMMEGNIEYDGPLIQRLHKVLRPFILRRLKKEVEKQLPEKTEHVVKCALSKRQRYLYDDFMSRRSTKENLKSGNMMSVLNIVMQLRKCCNHPNLFEQRPVVSPFVVPKAQLDLPAKLFGIQEREDERVPAIFDLTQRVGVWQTSCETQKKPLIEEIENSEQVIDETNLRPPIVEGFRFSRSGYVSLPTHDNAPSDIQESNNSEEEVKTNGRIDIPSSSSSSQNPSQNRQIAHIRTRTVVNTAPLTIATERCGFNYTMANSGSRQILDQNARFSPPLKKPKLTGSALNFSDYVPDRVIERIDAARRLQLEILRRRCGKFSIPILSNELIGLLRSEIGIDSKTKRDEKVRILLNDYIEMLGNRFGMYVEPVLSDAWQCRPSSSGLPSYIRNNLVNVETCSRTLLLESQPNLDEQMILSRRLQFPELRLIEYDCGKLQTLAILLRQLYVHKHRCLIFTQMSKMLDVLQTFLSHHGYQYFRLDGSTGVEQRQAMMERFNADPKVFCFILSTRSGGVGINLTGADTVIFYDSDWNPTMDAQAQDRCHRIGQTRNRCKNEDWVNWLLMKLVSHQTFFKQSDNIRDLFDGEDVDIGAPADVPTNEKEMEKALAKCEDEADVNAAKLAKAEARVDVAEFDESAKLVTSNLAAPPGDEEADDKYMELISQLKPIERYAINFLEEEYKPEFEEEVKEAEAMIEQKREEWNEKMNESSQSEEDLKNIENDDNEIFGEDFYLGGPNLLDEVRKNRRSSNNVGPTKKPPTKMPISQIKSRSPSKRKTITRSLNPYISSAHHAYGSPPPSPIKKKRIIRKFVETKQEKEKEREKTPPPPKIVTPKVVAPKPTTSSSSTSTVAPKIVPKKVRIIEPVKVHLDTKPVPIRHLPQPRPQIPQIPQRSQIVSPRIAPRIQPIISGGSPQRRLVVVSGSMKLTTSHQSPTLLPVRVVPRVVVQPTSSSSSSSNSLPRVAPPGLGIYQRPRLSLRARGGSESGGGGAGAGADMSQK</sequence>
<dbReference type="PROSITE" id="PS51194">
    <property type="entry name" value="HELICASE_CTER"/>
    <property type="match status" value="1"/>
</dbReference>
<evidence type="ECO:0000313" key="15">
    <source>
        <dbReference type="EMBL" id="CAI5445102.1"/>
    </source>
</evidence>
<evidence type="ECO:0000256" key="1">
    <source>
        <dbReference type="ARBA" id="ARBA00004123"/>
    </source>
</evidence>
<dbReference type="EMBL" id="CANHGI010000003">
    <property type="protein sequence ID" value="CAI5445102.1"/>
    <property type="molecule type" value="Genomic_DNA"/>
</dbReference>
<evidence type="ECO:0000256" key="2">
    <source>
        <dbReference type="ARBA" id="ARBA00009220"/>
    </source>
</evidence>
<dbReference type="InterPro" id="IPR049730">
    <property type="entry name" value="SNF2/RAD54-like_C"/>
</dbReference>
<dbReference type="GO" id="GO:0005524">
    <property type="term" value="F:ATP binding"/>
    <property type="evidence" value="ECO:0007669"/>
    <property type="project" value="UniProtKB-KW"/>
</dbReference>
<keyword evidence="8" id="KW-0238">DNA-binding</keyword>
<evidence type="ECO:0000256" key="10">
    <source>
        <dbReference type="SAM" id="Coils"/>
    </source>
</evidence>
<feature type="region of interest" description="Disordered" evidence="11">
    <location>
        <begin position="332"/>
        <end position="376"/>
    </location>
</feature>
<gene>
    <name evidence="15" type="ORF">CAMP_LOCUS7739</name>
</gene>
<dbReference type="SUPFAM" id="SSF52540">
    <property type="entry name" value="P-loop containing nucleoside triphosphate hydrolases"/>
    <property type="match status" value="2"/>
</dbReference>
<feature type="compositionally biased region" description="Low complexity" evidence="11">
    <location>
        <begin position="945"/>
        <end position="957"/>
    </location>
</feature>
<keyword evidence="3" id="KW-0547">Nucleotide-binding</keyword>
<feature type="region of interest" description="Disordered" evidence="11">
    <location>
        <begin position="429"/>
        <end position="479"/>
    </location>
</feature>
<reference evidence="15" key="1">
    <citation type="submission" date="2022-11" db="EMBL/GenBank/DDBJ databases">
        <authorList>
            <person name="Kikuchi T."/>
        </authorList>
    </citation>
    <scope>NUCLEOTIDE SEQUENCE</scope>
    <source>
        <strain evidence="15">PS1010</strain>
    </source>
</reference>
<evidence type="ECO:0000256" key="11">
    <source>
        <dbReference type="SAM" id="MobiDB-lite"/>
    </source>
</evidence>
<dbReference type="InterPro" id="IPR014012">
    <property type="entry name" value="HSA_dom"/>
</dbReference>
<keyword evidence="6" id="KW-0067">ATP-binding</keyword>
<name>A0A9P1MZ82_9PELO</name>
<dbReference type="SMART" id="SM00487">
    <property type="entry name" value="DEXDc"/>
    <property type="match status" value="1"/>
</dbReference>
<dbReference type="InterPro" id="IPR050520">
    <property type="entry name" value="INO80/SWR1_helicase"/>
</dbReference>
<dbReference type="Gene3D" id="1.20.120.850">
    <property type="entry name" value="SWI2/SNF2 ATPases, N-terminal domain"/>
    <property type="match status" value="1"/>
</dbReference>
<dbReference type="SMART" id="SM00490">
    <property type="entry name" value="HELICc"/>
    <property type="match status" value="1"/>
</dbReference>
<dbReference type="CDD" id="cd18793">
    <property type="entry name" value="SF2_C_SNF"/>
    <property type="match status" value="1"/>
</dbReference>
<feature type="region of interest" description="Disordered" evidence="11">
    <location>
        <begin position="1601"/>
        <end position="1622"/>
    </location>
</feature>
<dbReference type="CDD" id="cd18003">
    <property type="entry name" value="DEXQc_SRCAP"/>
    <property type="match status" value="1"/>
</dbReference>
<keyword evidence="16" id="KW-1185">Reference proteome</keyword>
<evidence type="ECO:0000256" key="6">
    <source>
        <dbReference type="ARBA" id="ARBA00022840"/>
    </source>
</evidence>
<comment type="subcellular location">
    <subcellularLocation>
        <location evidence="1">Nucleus</location>
    </subcellularLocation>
</comment>
<feature type="domain" description="HSA" evidence="14">
    <location>
        <begin position="204"/>
        <end position="277"/>
    </location>
</feature>